<gene>
    <name evidence="1" type="ORF">QFC24_004392</name>
</gene>
<dbReference type="Proteomes" id="UP001234202">
    <property type="component" value="Unassembled WGS sequence"/>
</dbReference>
<proteinExistence type="predicted"/>
<organism evidence="1 2">
    <name type="scientific">Naganishia onofrii</name>
    <dbReference type="NCBI Taxonomy" id="1851511"/>
    <lineage>
        <taxon>Eukaryota</taxon>
        <taxon>Fungi</taxon>
        <taxon>Dikarya</taxon>
        <taxon>Basidiomycota</taxon>
        <taxon>Agaricomycotina</taxon>
        <taxon>Tremellomycetes</taxon>
        <taxon>Filobasidiales</taxon>
        <taxon>Filobasidiaceae</taxon>
        <taxon>Naganishia</taxon>
    </lineage>
</organism>
<reference evidence="1" key="1">
    <citation type="submission" date="2023-04" db="EMBL/GenBank/DDBJ databases">
        <title>Draft Genome sequencing of Naganishia species isolated from polar environments using Oxford Nanopore Technology.</title>
        <authorList>
            <person name="Leo P."/>
            <person name="Venkateswaran K."/>
        </authorList>
    </citation>
    <scope>NUCLEOTIDE SEQUENCE</scope>
    <source>
        <strain evidence="1">DBVPG 5303</strain>
    </source>
</reference>
<sequence>MSRDPYLDVKREVDNALAQTRDLYASYNRLSTTSNNQQLIAEARQELETSLGLLEVDIDDLEESVTAVEESGTRWGLTFGEVESRRKALEDVKAVVKEMRSSFSNNQTSTGPSPSYRQPPSQSSNTYNSSKGKRSAGDPFTDVELGNTGNSSYAVNNDSGQYKDNPSDPYAGRPSDEVREYELEQQQVSPIHQSQRSPAEESEIDPMVSLVPTS</sequence>
<evidence type="ECO:0000313" key="2">
    <source>
        <dbReference type="Proteomes" id="UP001234202"/>
    </source>
</evidence>
<accession>A0ACC2XFF9</accession>
<comment type="caution">
    <text evidence="1">The sequence shown here is derived from an EMBL/GenBank/DDBJ whole genome shotgun (WGS) entry which is preliminary data.</text>
</comment>
<keyword evidence="2" id="KW-1185">Reference proteome</keyword>
<protein>
    <submittedName>
        <fullName evidence="1">Uncharacterized protein</fullName>
    </submittedName>
</protein>
<dbReference type="EMBL" id="JASBWV010000015">
    <property type="protein sequence ID" value="KAJ9122164.1"/>
    <property type="molecule type" value="Genomic_DNA"/>
</dbReference>
<name>A0ACC2XFF9_9TREE</name>
<evidence type="ECO:0000313" key="1">
    <source>
        <dbReference type="EMBL" id="KAJ9122164.1"/>
    </source>
</evidence>